<dbReference type="InterPro" id="IPR052173">
    <property type="entry name" value="Beta-lactam_resp_regulator"/>
</dbReference>
<comment type="caution">
    <text evidence="3">The sequence shown here is derived from an EMBL/GenBank/DDBJ whole genome shotgun (WGS) entry which is preliminary data.</text>
</comment>
<feature type="transmembrane region" description="Helical" evidence="1">
    <location>
        <begin position="36"/>
        <end position="55"/>
    </location>
</feature>
<dbReference type="SUPFAM" id="SSF74653">
    <property type="entry name" value="TolA/TonB C-terminal domain"/>
    <property type="match status" value="1"/>
</dbReference>
<keyword evidence="4" id="KW-1185">Reference proteome</keyword>
<dbReference type="PROSITE" id="PS52015">
    <property type="entry name" value="TONB_CTD"/>
    <property type="match status" value="1"/>
</dbReference>
<organism evidence="3 4">
    <name type="scientific">Mucilaginibacter defluvii</name>
    <dbReference type="NCBI Taxonomy" id="1196019"/>
    <lineage>
        <taxon>Bacteria</taxon>
        <taxon>Pseudomonadati</taxon>
        <taxon>Bacteroidota</taxon>
        <taxon>Sphingobacteriia</taxon>
        <taxon>Sphingobacteriales</taxon>
        <taxon>Sphingobacteriaceae</taxon>
        <taxon>Mucilaginibacter</taxon>
    </lineage>
</organism>
<keyword evidence="1" id="KW-1133">Transmembrane helix</keyword>
<dbReference type="RefSeq" id="WP_345329696.1">
    <property type="nucleotide sequence ID" value="NZ_BAABJI010000001.1"/>
</dbReference>
<proteinExistence type="predicted"/>
<feature type="transmembrane region" description="Helical" evidence="1">
    <location>
        <begin position="97"/>
        <end position="118"/>
    </location>
</feature>
<keyword evidence="1" id="KW-0472">Membrane</keyword>
<protein>
    <recommendedName>
        <fullName evidence="2">TonB C-terminal domain-containing protein</fullName>
    </recommendedName>
</protein>
<dbReference type="PANTHER" id="PTHR34978">
    <property type="entry name" value="POSSIBLE SENSOR-TRANSDUCER PROTEIN BLAR"/>
    <property type="match status" value="1"/>
</dbReference>
<dbReference type="InterPro" id="IPR008756">
    <property type="entry name" value="Peptidase_M56"/>
</dbReference>
<reference evidence="4" key="1">
    <citation type="journal article" date="2019" name="Int. J. Syst. Evol. Microbiol.">
        <title>The Global Catalogue of Microorganisms (GCM) 10K type strain sequencing project: providing services to taxonomists for standard genome sequencing and annotation.</title>
        <authorList>
            <consortium name="The Broad Institute Genomics Platform"/>
            <consortium name="The Broad Institute Genome Sequencing Center for Infectious Disease"/>
            <person name="Wu L."/>
            <person name="Ma J."/>
        </authorList>
    </citation>
    <scope>NUCLEOTIDE SEQUENCE [LARGE SCALE GENOMIC DNA]</scope>
    <source>
        <strain evidence="4">JCM 18283</strain>
    </source>
</reference>
<name>A0ABP9FMP0_9SPHI</name>
<keyword evidence="1" id="KW-0812">Transmembrane</keyword>
<accession>A0ABP9FMP0</accession>
<feature type="domain" description="TonB C-terminal" evidence="2">
    <location>
        <begin position="478"/>
        <end position="569"/>
    </location>
</feature>
<evidence type="ECO:0000259" key="2">
    <source>
        <dbReference type="PROSITE" id="PS52015"/>
    </source>
</evidence>
<sequence length="613" mass="68315">MNWLYYLLEANLYLAIFYALYLLLLRNETFYTANRWYLISTSVIAFLLPFMQIGWLKPAETAAQVVSVATTPTVVPTINFQQVAPVSNPVAINLANVLSGIYVLGVVIALVLFGIKLFKLYRIISNSKKINSVHCDLIELEDENTGFSFFNYLFIGKNLHNRHTIIAHEMVHIGQKHSADIVFTELLKMVNWFNPVVYMLQNSLKTVHEYIADEFTATTETDNITYSSFLLNSAYGLQGPAATNSFFNANLLKNRIVMLNKPRSGSAARLKYLMAIPITAGTLCLSTLSFSKDYPTFDLYSGGEATKAEINLLTTELHQADTGLRIPAPTVVKNDFTALTTYLGKHIKFPASEINKTKFAGLSVSFDVDKSGGVGDVRLLAPAKNVFGNAAVSAFHKFSGKLKVEPGTYIIGVNFVTLANDYVRFRKSSLTKNANFICTVTITGLTSKQAKDLNIRAQPGTPPKIEKTKVAQVVKQQDDFSAFYAYIAKHSRYPRVELENKVTGRTLFKLVLNADNTIKDVIVLRSPNEALSKEIARAILTYKDPLPAKPNADYTIPVSYQIMMPDDKIFFEPSGPKDASNADKKESLYIIEKSDKTNYSLNEVVITAYYPKS</sequence>
<evidence type="ECO:0000313" key="3">
    <source>
        <dbReference type="EMBL" id="GAA4908023.1"/>
    </source>
</evidence>
<dbReference type="Gene3D" id="3.30.1150.10">
    <property type="match status" value="1"/>
</dbReference>
<dbReference type="PANTHER" id="PTHR34978:SF3">
    <property type="entry name" value="SLR0241 PROTEIN"/>
    <property type="match status" value="1"/>
</dbReference>
<dbReference type="Proteomes" id="UP001501436">
    <property type="component" value="Unassembled WGS sequence"/>
</dbReference>
<feature type="transmembrane region" description="Helical" evidence="1">
    <location>
        <begin position="6"/>
        <end position="24"/>
    </location>
</feature>
<dbReference type="EMBL" id="BAABJI010000001">
    <property type="protein sequence ID" value="GAA4908023.1"/>
    <property type="molecule type" value="Genomic_DNA"/>
</dbReference>
<dbReference type="InterPro" id="IPR037682">
    <property type="entry name" value="TonB_C"/>
</dbReference>
<evidence type="ECO:0000256" key="1">
    <source>
        <dbReference type="SAM" id="Phobius"/>
    </source>
</evidence>
<dbReference type="Pfam" id="PF05569">
    <property type="entry name" value="Peptidase_M56"/>
    <property type="match status" value="1"/>
</dbReference>
<gene>
    <name evidence="3" type="ORF">GCM10023313_08650</name>
</gene>
<evidence type="ECO:0000313" key="4">
    <source>
        <dbReference type="Proteomes" id="UP001501436"/>
    </source>
</evidence>